<dbReference type="EMBL" id="SKBN01000022">
    <property type="protein sequence ID" value="TGJ86820.1"/>
    <property type="molecule type" value="Genomic_DNA"/>
</dbReference>
<dbReference type="Proteomes" id="UP000297716">
    <property type="component" value="Unassembled WGS sequence"/>
</dbReference>
<dbReference type="FunFam" id="2.30.30.30:FF:000009">
    <property type="entry name" value="60S ribosomal protein L26"/>
    <property type="match status" value="1"/>
</dbReference>
<dbReference type="Pfam" id="PF00467">
    <property type="entry name" value="KOW"/>
    <property type="match status" value="1"/>
</dbReference>
<dbReference type="Gene3D" id="2.30.30.30">
    <property type="match status" value="1"/>
</dbReference>
<evidence type="ECO:0000259" key="5">
    <source>
        <dbReference type="Pfam" id="PF00467"/>
    </source>
</evidence>
<dbReference type="NCBIfam" id="TIGR01080">
    <property type="entry name" value="rplX_A_E"/>
    <property type="match status" value="1"/>
</dbReference>
<feature type="domain" description="KOW" evidence="5">
    <location>
        <begin position="52"/>
        <end position="83"/>
    </location>
</feature>
<dbReference type="Pfam" id="PF16906">
    <property type="entry name" value="Ribosomal_L26"/>
    <property type="match status" value="1"/>
</dbReference>
<keyword evidence="3" id="KW-0687">Ribonucleoprotein</keyword>
<evidence type="ECO:0000256" key="1">
    <source>
        <dbReference type="ARBA" id="ARBA00010618"/>
    </source>
</evidence>
<comment type="similarity">
    <text evidence="1">Belongs to the universal ribosomal protein uL24 family.</text>
</comment>
<dbReference type="InterPro" id="IPR014722">
    <property type="entry name" value="Rib_uL2_dom2"/>
</dbReference>
<dbReference type="InterPro" id="IPR041988">
    <property type="entry name" value="Ribosomal_uL24_KOW"/>
</dbReference>
<dbReference type="PANTHER" id="PTHR11143">
    <property type="entry name" value="60S RIBOSOMAL PROTEIN L26 FAMILY MEMBER"/>
    <property type="match status" value="1"/>
</dbReference>
<keyword evidence="7" id="KW-1185">Reference proteome</keyword>
<sequence>MVKVNPNVSSSRRKARRAHFQAPSSIRRNIMSAPLSAELRAQYNVRSIPVRKDDEVLVVRGSKAGSEGKITSVYRLKYQIHIERVTREKTSGQSVPLGIHPSNVVITKLKLDKDRENILERIKAGRELRTKGKNASK</sequence>
<organism evidence="6 7">
    <name type="scientific">Xylaria hypoxylon</name>
    <dbReference type="NCBI Taxonomy" id="37992"/>
    <lineage>
        <taxon>Eukaryota</taxon>
        <taxon>Fungi</taxon>
        <taxon>Dikarya</taxon>
        <taxon>Ascomycota</taxon>
        <taxon>Pezizomycotina</taxon>
        <taxon>Sordariomycetes</taxon>
        <taxon>Xylariomycetidae</taxon>
        <taxon>Xylariales</taxon>
        <taxon>Xylariaceae</taxon>
        <taxon>Xylaria</taxon>
    </lineage>
</organism>
<dbReference type="CDD" id="cd06089">
    <property type="entry name" value="KOW_RPL26"/>
    <property type="match status" value="1"/>
</dbReference>
<proteinExistence type="inferred from homology"/>
<name>A0A4Z0Z5E0_9PEZI</name>
<evidence type="ECO:0000313" key="6">
    <source>
        <dbReference type="EMBL" id="TGJ86820.1"/>
    </source>
</evidence>
<accession>A0A4Z0Z5E0</accession>
<dbReference type="STRING" id="37992.A0A4Z0Z5E0"/>
<dbReference type="GO" id="GO:0006412">
    <property type="term" value="P:translation"/>
    <property type="evidence" value="ECO:0007669"/>
    <property type="project" value="InterPro"/>
</dbReference>
<dbReference type="AlphaFoldDB" id="A0A4Z0Z5E0"/>
<reference evidence="6 7" key="1">
    <citation type="submission" date="2019-03" db="EMBL/GenBank/DDBJ databases">
        <title>Draft genome sequence of Xylaria hypoxylon DSM 108379, a ubiquitous saprotrophic-parasitic fungi on hardwood.</title>
        <authorList>
            <person name="Buettner E."/>
            <person name="Leonhardt S."/>
            <person name="Gebauer A.M."/>
            <person name="Liers C."/>
            <person name="Hofrichter M."/>
            <person name="Kellner H."/>
        </authorList>
    </citation>
    <scope>NUCLEOTIDE SEQUENCE [LARGE SCALE GENOMIC DNA]</scope>
    <source>
        <strain evidence="6 7">DSM 108379</strain>
    </source>
</reference>
<feature type="compositionally biased region" description="Polar residues" evidence="4">
    <location>
        <begin position="1"/>
        <end position="10"/>
    </location>
</feature>
<comment type="caution">
    <text evidence="6">The sequence shown here is derived from an EMBL/GenBank/DDBJ whole genome shotgun (WGS) entry which is preliminary data.</text>
</comment>
<gene>
    <name evidence="6" type="ORF">E0Z10_g1973</name>
</gene>
<dbReference type="GO" id="GO:0003735">
    <property type="term" value="F:structural constituent of ribosome"/>
    <property type="evidence" value="ECO:0007669"/>
    <property type="project" value="InterPro"/>
</dbReference>
<protein>
    <recommendedName>
        <fullName evidence="5">KOW domain-containing protein</fullName>
    </recommendedName>
</protein>
<evidence type="ECO:0000256" key="3">
    <source>
        <dbReference type="ARBA" id="ARBA00023274"/>
    </source>
</evidence>
<dbReference type="OrthoDB" id="1688503at2759"/>
<dbReference type="InterPro" id="IPR005825">
    <property type="entry name" value="Ribosomal_uL24_CS"/>
</dbReference>
<dbReference type="InterPro" id="IPR005756">
    <property type="entry name" value="Ribosomal_uL24_euk/arc"/>
</dbReference>
<feature type="region of interest" description="Disordered" evidence="4">
    <location>
        <begin position="1"/>
        <end position="21"/>
    </location>
</feature>
<dbReference type="PROSITE" id="PS01108">
    <property type="entry name" value="RIBOSOMAL_L24"/>
    <property type="match status" value="1"/>
</dbReference>
<keyword evidence="2" id="KW-0689">Ribosomal protein</keyword>
<evidence type="ECO:0000313" key="7">
    <source>
        <dbReference type="Proteomes" id="UP000297716"/>
    </source>
</evidence>
<dbReference type="SUPFAM" id="SSF50104">
    <property type="entry name" value="Translation proteins SH3-like domain"/>
    <property type="match status" value="1"/>
</dbReference>
<dbReference type="GO" id="GO:0015934">
    <property type="term" value="C:large ribosomal subunit"/>
    <property type="evidence" value="ECO:0007669"/>
    <property type="project" value="InterPro"/>
</dbReference>
<dbReference type="InterPro" id="IPR005824">
    <property type="entry name" value="KOW"/>
</dbReference>
<evidence type="ECO:0000256" key="4">
    <source>
        <dbReference type="SAM" id="MobiDB-lite"/>
    </source>
</evidence>
<dbReference type="GO" id="GO:0003723">
    <property type="term" value="F:RNA binding"/>
    <property type="evidence" value="ECO:0007669"/>
    <property type="project" value="InterPro"/>
</dbReference>
<dbReference type="InterPro" id="IPR008991">
    <property type="entry name" value="Translation_prot_SH3-like_sf"/>
</dbReference>
<evidence type="ECO:0000256" key="2">
    <source>
        <dbReference type="ARBA" id="ARBA00022980"/>
    </source>
</evidence>